<dbReference type="PANTHER" id="PTHR42939">
    <property type="entry name" value="ABC TRANSPORTER ATP-BINDING PROTEIN ALBC-RELATED"/>
    <property type="match status" value="1"/>
</dbReference>
<dbReference type="RefSeq" id="WP_111949624.1">
    <property type="nucleotide sequence ID" value="NZ_CP142435.1"/>
</dbReference>
<dbReference type="Pfam" id="PF00005">
    <property type="entry name" value="ABC_tran"/>
    <property type="match status" value="1"/>
</dbReference>
<evidence type="ECO:0000256" key="2">
    <source>
        <dbReference type="ARBA" id="ARBA00022741"/>
    </source>
</evidence>
<evidence type="ECO:0000256" key="1">
    <source>
        <dbReference type="ARBA" id="ARBA00022448"/>
    </source>
</evidence>
<dbReference type="EMBL" id="CP142435">
    <property type="protein sequence ID" value="XBC49090.1"/>
    <property type="molecule type" value="Genomic_DNA"/>
</dbReference>
<dbReference type="InterPro" id="IPR003439">
    <property type="entry name" value="ABC_transporter-like_ATP-bd"/>
</dbReference>
<organism evidence="5">
    <name type="scientific">Dolosigranulum savutiense</name>
    <dbReference type="NCBI Taxonomy" id="3110288"/>
    <lineage>
        <taxon>Bacteria</taxon>
        <taxon>Bacillati</taxon>
        <taxon>Bacillota</taxon>
        <taxon>Bacilli</taxon>
        <taxon>Lactobacillales</taxon>
        <taxon>Carnobacteriaceae</taxon>
        <taxon>Dolosigranulum</taxon>
    </lineage>
</organism>
<dbReference type="InterPro" id="IPR003593">
    <property type="entry name" value="AAA+_ATPase"/>
</dbReference>
<keyword evidence="2" id="KW-0547">Nucleotide-binding</keyword>
<dbReference type="SUPFAM" id="SSF52540">
    <property type="entry name" value="P-loop containing nucleoside triphosphate hydrolases"/>
    <property type="match status" value="1"/>
</dbReference>
<evidence type="ECO:0000256" key="3">
    <source>
        <dbReference type="ARBA" id="ARBA00022840"/>
    </source>
</evidence>
<dbReference type="PROSITE" id="PS50893">
    <property type="entry name" value="ABC_TRANSPORTER_2"/>
    <property type="match status" value="1"/>
</dbReference>
<dbReference type="GO" id="GO:0005524">
    <property type="term" value="F:ATP binding"/>
    <property type="evidence" value="ECO:0007669"/>
    <property type="project" value="UniProtKB-KW"/>
</dbReference>
<name>A0AB74U1U1_9LACT</name>
<dbReference type="GO" id="GO:0016887">
    <property type="term" value="F:ATP hydrolysis activity"/>
    <property type="evidence" value="ECO:0007669"/>
    <property type="project" value="InterPro"/>
</dbReference>
<dbReference type="SMART" id="SM00382">
    <property type="entry name" value="AAA"/>
    <property type="match status" value="1"/>
</dbReference>
<gene>
    <name evidence="5" type="ORF">VUQ06_06185</name>
</gene>
<reference evidence="5" key="1">
    <citation type="submission" date="2023-12" db="EMBL/GenBank/DDBJ databases">
        <title>Dolosigranulum savutii sp. nov. isolated from human upper respiratory samples collected in Botswana.</title>
        <authorList>
            <person name="Kelly M.S."/>
        </authorList>
    </citation>
    <scope>NUCLEOTIDE SEQUENCE</scope>
    <source>
        <strain evidence="5">MSK294</strain>
    </source>
</reference>
<accession>A0AB74U1U1</accession>
<evidence type="ECO:0000313" key="5">
    <source>
        <dbReference type="EMBL" id="XBC49090.1"/>
    </source>
</evidence>
<dbReference type="KEGG" id="dst:VUQ06_06185"/>
<evidence type="ECO:0000259" key="4">
    <source>
        <dbReference type="PROSITE" id="PS50893"/>
    </source>
</evidence>
<dbReference type="AlphaFoldDB" id="A0AB74U1U1"/>
<dbReference type="InterPro" id="IPR051782">
    <property type="entry name" value="ABC_Transporter_VariousFunc"/>
</dbReference>
<feature type="domain" description="ABC transporter" evidence="4">
    <location>
        <begin position="6"/>
        <end position="232"/>
    </location>
</feature>
<keyword evidence="1" id="KW-0813">Transport</keyword>
<dbReference type="Gene3D" id="3.40.50.300">
    <property type="entry name" value="P-loop containing nucleotide triphosphate hydrolases"/>
    <property type="match status" value="1"/>
</dbReference>
<proteinExistence type="predicted"/>
<keyword evidence="3 5" id="KW-0067">ATP-binding</keyword>
<dbReference type="PANTHER" id="PTHR42939:SF1">
    <property type="entry name" value="ABC TRANSPORTER ATP-BINDING PROTEIN ALBC-RELATED"/>
    <property type="match status" value="1"/>
</dbReference>
<dbReference type="InterPro" id="IPR027417">
    <property type="entry name" value="P-loop_NTPase"/>
</dbReference>
<protein>
    <submittedName>
        <fullName evidence="5">ATP-binding cassette domain-containing protein</fullName>
    </submittedName>
</protein>
<sequence length="243" mass="27057">MNNNIIKINNVSKRFNNKKALDNISLDITKGSITGLFGGNGAGKTTLMKLLTNQIKSDSGSILIKDKPLVFNSKINASIGCLLERPSLYPYLTAREHLSLFNLLNTKNRDSNIKQLVEAYGLDEFKDLKAKEYSLGMKQRLGLGIAELLGGEILILDEPFNGLDPVNVNKLRSRIKFLKNKGVTIVLSSHLIRELDDIIDNLVILSKGELVHSISLNDFMKDKDNSLESEILKIMEAQDGKFI</sequence>